<name>A0ABP7VIP5_9BACI</name>
<feature type="transmembrane region" description="Helical" evidence="7">
    <location>
        <begin position="34"/>
        <end position="54"/>
    </location>
</feature>
<keyword evidence="6 7" id="KW-0472">Membrane</keyword>
<keyword evidence="2 7" id="KW-0812">Transmembrane</keyword>
<sequence length="596" mass="66543">MIRKRYKYGLVYLVFRSVLQYIKASKGWAVLEHGVTVLSSLSWIVGILVTQQLFDLITEASMGYASYLQVGIALGAMAAVTIGQQVLRGIDQYLLGYVSYKNVGKFMSKLMLKLSRVSAKHFEDPNFLDNIDKSKRCIEYEALGSFSTNCLRVFTYYGVFFVSVSIYFFGLSPLLPLVIFLSFVPAILGQLVQVKVFTGLENESAPLRRQYTYYKKAISSQLSFKETRILGAFGFFRNLFSNTLLLLTTKTWKVERKAAIIRLILGLVSFIGFGVSTLILFNSTMSGEISIGTFVAIFGVLSQIFSMAEELVSTQFSQGSETIGKIEKYYRLMDMEEVDGEEAVINFSKGIVAKDVDFAYPGTNKIAVQDATITISEGETIAIVGENGAGKSTLVRLLVGLYRPDNGTVEIGGLNSSNTHPSSIFRETSGVFQHFLCYKMTLAENVAISNTKEIQNHDNIQRVLQDCDFDDGSITLDTMLSTEFGGIDLSGGQWQRIAIARGLYKTNSLIVLDEPTAAIDPIKEERVYSQFRRLSKDKCTILVTHRLASAKFANRIVVMDKGKIVDVGCHDELIKRKGKYATMWEAQSTWYVNRDN</sequence>
<keyword evidence="11" id="KW-1185">Reference proteome</keyword>
<dbReference type="InterPro" id="IPR017871">
    <property type="entry name" value="ABC_transporter-like_CS"/>
</dbReference>
<evidence type="ECO:0000256" key="4">
    <source>
        <dbReference type="ARBA" id="ARBA00022840"/>
    </source>
</evidence>
<reference evidence="11" key="1">
    <citation type="journal article" date="2019" name="Int. J. Syst. Evol. Microbiol.">
        <title>The Global Catalogue of Microorganisms (GCM) 10K type strain sequencing project: providing services to taxonomists for standard genome sequencing and annotation.</title>
        <authorList>
            <consortium name="The Broad Institute Genomics Platform"/>
            <consortium name="The Broad Institute Genome Sequencing Center for Infectious Disease"/>
            <person name="Wu L."/>
            <person name="Ma J."/>
        </authorList>
    </citation>
    <scope>NUCLEOTIDE SEQUENCE [LARGE SCALE GENOMIC DNA]</scope>
    <source>
        <strain evidence="11">JCM 17250</strain>
    </source>
</reference>
<evidence type="ECO:0000256" key="6">
    <source>
        <dbReference type="ARBA" id="ARBA00023136"/>
    </source>
</evidence>
<dbReference type="PANTHER" id="PTHR43394:SF1">
    <property type="entry name" value="ATP-BINDING CASSETTE SUB-FAMILY B MEMBER 10, MITOCHONDRIAL"/>
    <property type="match status" value="1"/>
</dbReference>
<feature type="transmembrane region" description="Helical" evidence="7">
    <location>
        <begin position="153"/>
        <end position="170"/>
    </location>
</feature>
<dbReference type="EMBL" id="BAABDL010000058">
    <property type="protein sequence ID" value="GAA4066730.1"/>
    <property type="molecule type" value="Genomic_DNA"/>
</dbReference>
<evidence type="ECO:0000256" key="1">
    <source>
        <dbReference type="ARBA" id="ARBA00004651"/>
    </source>
</evidence>
<gene>
    <name evidence="10" type="ORF">GCM10022410_11360</name>
</gene>
<evidence type="ECO:0000256" key="7">
    <source>
        <dbReference type="SAM" id="Phobius"/>
    </source>
</evidence>
<keyword evidence="5 7" id="KW-1133">Transmembrane helix</keyword>
<keyword evidence="4 10" id="KW-0067">ATP-binding</keyword>
<dbReference type="InterPro" id="IPR027417">
    <property type="entry name" value="P-loop_NTPase"/>
</dbReference>
<dbReference type="InterPro" id="IPR011527">
    <property type="entry name" value="ABC1_TM_dom"/>
</dbReference>
<organism evidence="10 11">
    <name type="scientific">Amphibacillus indicireducens</name>
    <dbReference type="NCBI Taxonomy" id="1076330"/>
    <lineage>
        <taxon>Bacteria</taxon>
        <taxon>Bacillati</taxon>
        <taxon>Bacillota</taxon>
        <taxon>Bacilli</taxon>
        <taxon>Bacillales</taxon>
        <taxon>Bacillaceae</taxon>
        <taxon>Amphibacillus</taxon>
    </lineage>
</organism>
<dbReference type="CDD" id="cd03228">
    <property type="entry name" value="ABCC_MRP_Like"/>
    <property type="match status" value="1"/>
</dbReference>
<dbReference type="Proteomes" id="UP001501734">
    <property type="component" value="Unassembled WGS sequence"/>
</dbReference>
<dbReference type="RefSeq" id="WP_344911221.1">
    <property type="nucleotide sequence ID" value="NZ_BAABDL010000058.1"/>
</dbReference>
<evidence type="ECO:0000256" key="5">
    <source>
        <dbReference type="ARBA" id="ARBA00022989"/>
    </source>
</evidence>
<dbReference type="InterPro" id="IPR039421">
    <property type="entry name" value="Type_1_exporter"/>
</dbReference>
<dbReference type="PROSITE" id="PS50893">
    <property type="entry name" value="ABC_TRANSPORTER_2"/>
    <property type="match status" value="1"/>
</dbReference>
<feature type="transmembrane region" description="Helical" evidence="7">
    <location>
        <begin position="66"/>
        <end position="87"/>
    </location>
</feature>
<dbReference type="GO" id="GO:0005524">
    <property type="term" value="F:ATP binding"/>
    <property type="evidence" value="ECO:0007669"/>
    <property type="project" value="UniProtKB-KW"/>
</dbReference>
<dbReference type="PROSITE" id="PS50929">
    <property type="entry name" value="ABC_TM1F"/>
    <property type="match status" value="1"/>
</dbReference>
<dbReference type="PANTHER" id="PTHR43394">
    <property type="entry name" value="ATP-DEPENDENT PERMEASE MDL1, MITOCHONDRIAL"/>
    <property type="match status" value="1"/>
</dbReference>
<evidence type="ECO:0000259" key="9">
    <source>
        <dbReference type="PROSITE" id="PS50929"/>
    </source>
</evidence>
<comment type="caution">
    <text evidence="10">The sequence shown here is derived from an EMBL/GenBank/DDBJ whole genome shotgun (WGS) entry which is preliminary data.</text>
</comment>
<accession>A0ABP7VIP5</accession>
<evidence type="ECO:0000313" key="10">
    <source>
        <dbReference type="EMBL" id="GAA4066730.1"/>
    </source>
</evidence>
<keyword evidence="3" id="KW-0547">Nucleotide-binding</keyword>
<dbReference type="Gene3D" id="3.40.50.300">
    <property type="entry name" value="P-loop containing nucleotide triphosphate hydrolases"/>
    <property type="match status" value="1"/>
</dbReference>
<dbReference type="SUPFAM" id="SSF90123">
    <property type="entry name" value="ABC transporter transmembrane region"/>
    <property type="match status" value="1"/>
</dbReference>
<dbReference type="InterPro" id="IPR003593">
    <property type="entry name" value="AAA+_ATPase"/>
</dbReference>
<feature type="domain" description="ABC transporter" evidence="8">
    <location>
        <begin position="351"/>
        <end position="586"/>
    </location>
</feature>
<evidence type="ECO:0000256" key="3">
    <source>
        <dbReference type="ARBA" id="ARBA00022741"/>
    </source>
</evidence>
<dbReference type="SMART" id="SM00382">
    <property type="entry name" value="AAA"/>
    <property type="match status" value="1"/>
</dbReference>
<evidence type="ECO:0000256" key="2">
    <source>
        <dbReference type="ARBA" id="ARBA00022692"/>
    </source>
</evidence>
<dbReference type="Gene3D" id="1.20.1560.10">
    <property type="entry name" value="ABC transporter type 1, transmembrane domain"/>
    <property type="match status" value="1"/>
</dbReference>
<protein>
    <submittedName>
        <fullName evidence="10">ABC transporter ATP-binding protein</fullName>
    </submittedName>
</protein>
<dbReference type="InterPro" id="IPR036640">
    <property type="entry name" value="ABC1_TM_sf"/>
</dbReference>
<comment type="subcellular location">
    <subcellularLocation>
        <location evidence="1">Cell membrane</location>
        <topology evidence="1">Multi-pass membrane protein</topology>
    </subcellularLocation>
</comment>
<proteinExistence type="predicted"/>
<feature type="transmembrane region" description="Helical" evidence="7">
    <location>
        <begin position="229"/>
        <end position="247"/>
    </location>
</feature>
<dbReference type="PROSITE" id="PS00211">
    <property type="entry name" value="ABC_TRANSPORTER_1"/>
    <property type="match status" value="1"/>
</dbReference>
<feature type="transmembrane region" description="Helical" evidence="7">
    <location>
        <begin position="259"/>
        <end position="283"/>
    </location>
</feature>
<evidence type="ECO:0000259" key="8">
    <source>
        <dbReference type="PROSITE" id="PS50893"/>
    </source>
</evidence>
<dbReference type="InterPro" id="IPR003439">
    <property type="entry name" value="ABC_transporter-like_ATP-bd"/>
</dbReference>
<dbReference type="Pfam" id="PF00005">
    <property type="entry name" value="ABC_tran"/>
    <property type="match status" value="1"/>
</dbReference>
<evidence type="ECO:0000313" key="11">
    <source>
        <dbReference type="Proteomes" id="UP001501734"/>
    </source>
</evidence>
<dbReference type="SUPFAM" id="SSF52540">
    <property type="entry name" value="P-loop containing nucleoside triphosphate hydrolases"/>
    <property type="match status" value="1"/>
</dbReference>
<feature type="domain" description="ABC transmembrane type-1" evidence="9">
    <location>
        <begin position="36"/>
        <end position="313"/>
    </location>
</feature>